<keyword evidence="2" id="KW-1185">Reference proteome</keyword>
<name>A0AAQ3U1X8_PASNO</name>
<accession>A0AAQ3U1X8</accession>
<dbReference type="EMBL" id="CP144751">
    <property type="protein sequence ID" value="WVZ83793.1"/>
    <property type="molecule type" value="Genomic_DNA"/>
</dbReference>
<evidence type="ECO:0000313" key="1">
    <source>
        <dbReference type="EMBL" id="WVZ83793.1"/>
    </source>
</evidence>
<evidence type="ECO:0000313" key="2">
    <source>
        <dbReference type="Proteomes" id="UP001341281"/>
    </source>
</evidence>
<gene>
    <name evidence="1" type="ORF">U9M48_030893</name>
</gene>
<organism evidence="1 2">
    <name type="scientific">Paspalum notatum var. saurae</name>
    <dbReference type="NCBI Taxonomy" id="547442"/>
    <lineage>
        <taxon>Eukaryota</taxon>
        <taxon>Viridiplantae</taxon>
        <taxon>Streptophyta</taxon>
        <taxon>Embryophyta</taxon>
        <taxon>Tracheophyta</taxon>
        <taxon>Spermatophyta</taxon>
        <taxon>Magnoliopsida</taxon>
        <taxon>Liliopsida</taxon>
        <taxon>Poales</taxon>
        <taxon>Poaceae</taxon>
        <taxon>PACMAD clade</taxon>
        <taxon>Panicoideae</taxon>
        <taxon>Andropogonodae</taxon>
        <taxon>Paspaleae</taxon>
        <taxon>Paspalinae</taxon>
        <taxon>Paspalum</taxon>
    </lineage>
</organism>
<dbReference type="Proteomes" id="UP001341281">
    <property type="component" value="Chromosome 07"/>
</dbReference>
<reference evidence="1 2" key="1">
    <citation type="submission" date="2024-02" db="EMBL/GenBank/DDBJ databases">
        <title>High-quality chromosome-scale genome assembly of Pensacola bahiagrass (Paspalum notatum Flugge var. saurae).</title>
        <authorList>
            <person name="Vega J.M."/>
            <person name="Podio M."/>
            <person name="Orjuela J."/>
            <person name="Siena L.A."/>
            <person name="Pessino S.C."/>
            <person name="Combes M.C."/>
            <person name="Mariac C."/>
            <person name="Albertini E."/>
            <person name="Pupilli F."/>
            <person name="Ortiz J.P.A."/>
            <person name="Leblanc O."/>
        </authorList>
    </citation>
    <scope>NUCLEOTIDE SEQUENCE [LARGE SCALE GENOMIC DNA]</scope>
    <source>
        <strain evidence="1">R1</strain>
        <tissue evidence="1">Leaf</tissue>
    </source>
</reference>
<sequence>MAWGAAVTSDPAVGEPVAWLRGGRCLWSGHTREVAVMAWFAASDLAPRLQRRRRWQSAYIAPVPSRCHSRRVILDSFDAFSCGRGACRLVLCLEDGLRCCNRKKRSKLAARKLKVVKDSKATK</sequence>
<dbReference type="AlphaFoldDB" id="A0AAQ3U1X8"/>
<protein>
    <submittedName>
        <fullName evidence="1">Uncharacterized protein</fullName>
    </submittedName>
</protein>
<proteinExistence type="predicted"/>